<dbReference type="RefSeq" id="XP_003665038.1">
    <property type="nucleotide sequence ID" value="XM_003664990.1"/>
</dbReference>
<accession>G2QJN6</accession>
<organism evidence="1 2">
    <name type="scientific">Thermothelomyces thermophilus (strain ATCC 42464 / BCRC 31852 / DSM 1799)</name>
    <name type="common">Sporotrichum thermophile</name>
    <dbReference type="NCBI Taxonomy" id="573729"/>
    <lineage>
        <taxon>Eukaryota</taxon>
        <taxon>Fungi</taxon>
        <taxon>Dikarya</taxon>
        <taxon>Ascomycota</taxon>
        <taxon>Pezizomycotina</taxon>
        <taxon>Sordariomycetes</taxon>
        <taxon>Sordariomycetidae</taxon>
        <taxon>Sordariales</taxon>
        <taxon>Chaetomiaceae</taxon>
        <taxon>Thermothelomyces</taxon>
    </lineage>
</organism>
<dbReference type="AlphaFoldDB" id="G2QJN6"/>
<dbReference type="OMA" id="GKRDYYV"/>
<dbReference type="InParanoid" id="G2QJN6"/>
<dbReference type="GeneID" id="11507066"/>
<gene>
    <name evidence="1" type="ORF">MYCTH_2128874</name>
</gene>
<dbReference type="InterPro" id="IPR034660">
    <property type="entry name" value="DinB/YfiT-like"/>
</dbReference>
<dbReference type="eggNOG" id="ENOG502SRAW">
    <property type="taxonomic scope" value="Eukaryota"/>
</dbReference>
<dbReference type="SUPFAM" id="SSF109854">
    <property type="entry name" value="DinB/YfiT-like putative metalloenzymes"/>
    <property type="match status" value="1"/>
</dbReference>
<sequence length="137" mass="15381">MATLSLYDTTIVCGTHALDTLLDLLKEAQARIFPDMVPLSLQVLIVCKFYKQFVTYPTGRIVEGAEDDGENKTLEELVERVEKTLGLLETVSRDEIDGTALKTTTVEVVPYGSFNVTPEYFILIYQLPTLYFHLVTA</sequence>
<proteinExistence type="predicted"/>
<name>G2QJN6_THET4</name>
<protein>
    <submittedName>
        <fullName evidence="1">Uncharacterized protein</fullName>
    </submittedName>
</protein>
<keyword evidence="2" id="KW-1185">Reference proteome</keyword>
<dbReference type="EMBL" id="CP003006">
    <property type="protein sequence ID" value="AEO59793.1"/>
    <property type="molecule type" value="Genomic_DNA"/>
</dbReference>
<dbReference type="Proteomes" id="UP000007322">
    <property type="component" value="Chromosome 5"/>
</dbReference>
<dbReference type="KEGG" id="mtm:MYCTH_2128874"/>
<dbReference type="HOGENOM" id="CLU_090929_2_0_1"/>
<evidence type="ECO:0000313" key="2">
    <source>
        <dbReference type="Proteomes" id="UP000007322"/>
    </source>
</evidence>
<dbReference type="VEuPathDB" id="FungiDB:MYCTH_2128874"/>
<evidence type="ECO:0000313" key="1">
    <source>
        <dbReference type="EMBL" id="AEO59793.1"/>
    </source>
</evidence>
<reference evidence="1 2" key="1">
    <citation type="journal article" date="2011" name="Nat. Biotechnol.">
        <title>Comparative genomic analysis of the thermophilic biomass-degrading fungi Myceliophthora thermophila and Thielavia terrestris.</title>
        <authorList>
            <person name="Berka R.M."/>
            <person name="Grigoriev I.V."/>
            <person name="Otillar R."/>
            <person name="Salamov A."/>
            <person name="Grimwood J."/>
            <person name="Reid I."/>
            <person name="Ishmael N."/>
            <person name="John T."/>
            <person name="Darmond C."/>
            <person name="Moisan M.-C."/>
            <person name="Henrissat B."/>
            <person name="Coutinho P.M."/>
            <person name="Lombard V."/>
            <person name="Natvig D.O."/>
            <person name="Lindquist E."/>
            <person name="Schmutz J."/>
            <person name="Lucas S."/>
            <person name="Harris P."/>
            <person name="Powlowski J."/>
            <person name="Bellemare A."/>
            <person name="Taylor D."/>
            <person name="Butler G."/>
            <person name="de Vries R.P."/>
            <person name="Allijn I.E."/>
            <person name="van den Brink J."/>
            <person name="Ushinsky S."/>
            <person name="Storms R."/>
            <person name="Powell A.J."/>
            <person name="Paulsen I.T."/>
            <person name="Elbourne L.D.H."/>
            <person name="Baker S.E."/>
            <person name="Magnuson J."/>
            <person name="LaBoissiere S."/>
            <person name="Clutterbuck A.J."/>
            <person name="Martinez D."/>
            <person name="Wogulis M."/>
            <person name="de Leon A.L."/>
            <person name="Rey M.W."/>
            <person name="Tsang A."/>
        </authorList>
    </citation>
    <scope>NUCLEOTIDE SEQUENCE [LARGE SCALE GENOMIC DNA]</scope>
    <source>
        <strain evidence="2">ATCC 42464 / BCRC 31852 / DSM 1799</strain>
    </source>
</reference>
<dbReference type="Pfam" id="PF09351">
    <property type="entry name" value="DUF1993"/>
    <property type="match status" value="1"/>
</dbReference>
<dbReference type="PANTHER" id="PTHR36922">
    <property type="entry name" value="BLL2446 PROTEIN"/>
    <property type="match status" value="1"/>
</dbReference>
<dbReference type="OrthoDB" id="3724345at2759"/>
<dbReference type="InterPro" id="IPR018531">
    <property type="entry name" value="DUF1993"/>
</dbReference>
<dbReference type="Gene3D" id="1.20.120.450">
    <property type="entry name" value="dinb family like domain"/>
    <property type="match status" value="1"/>
</dbReference>
<dbReference type="PANTHER" id="PTHR36922:SF1">
    <property type="entry name" value="DUF1993 DOMAIN-CONTAINING PROTEIN"/>
    <property type="match status" value="1"/>
</dbReference>